<keyword evidence="5" id="KW-0029">Amino-acid transport</keyword>
<evidence type="ECO:0000256" key="3">
    <source>
        <dbReference type="ARBA" id="ARBA00022448"/>
    </source>
</evidence>
<reference evidence="9 10" key="1">
    <citation type="submission" date="2018-06" db="EMBL/GenBank/DDBJ databases">
        <title>Population genomics shows no distinction between pathogenic Candida krusei and environmental Pichia kudriavzevii: One species, four names.</title>
        <authorList>
            <person name="Douglass A.P."/>
            <person name="Offei B."/>
            <person name="Braun-Galleani S."/>
            <person name="Coughlan A.Y."/>
            <person name="Martos A."/>
            <person name="Ortiz-Merino R.A."/>
            <person name="Byrne K.P."/>
            <person name="Wolfe K.H."/>
        </authorList>
    </citation>
    <scope>NUCLEOTIDE SEQUENCE [LARGE SCALE GENOMIC DNA]</scope>
    <source>
        <strain evidence="9 10">CBS573</strain>
    </source>
</reference>
<evidence type="ECO:0000259" key="8">
    <source>
        <dbReference type="Pfam" id="PF00324"/>
    </source>
</evidence>
<dbReference type="AlphaFoldDB" id="A0A2U9QZN1"/>
<protein>
    <recommendedName>
        <fullName evidence="8">Amino acid permease/ SLC12A domain-containing protein</fullName>
    </recommendedName>
</protein>
<comment type="similarity">
    <text evidence="2">Belongs to the amino acid-polyamine-organocation (APC) superfamily. YAT (TC 2.A.3.10) family.</text>
</comment>
<dbReference type="PANTHER" id="PTHR43341:SF1">
    <property type="entry name" value="GENERAL AMINO-ACID PERMEASE GAP1"/>
    <property type="match status" value="1"/>
</dbReference>
<dbReference type="InterPro" id="IPR050524">
    <property type="entry name" value="APC_YAT"/>
</dbReference>
<proteinExistence type="inferred from homology"/>
<evidence type="ECO:0000256" key="7">
    <source>
        <dbReference type="ARBA" id="ARBA00023136"/>
    </source>
</evidence>
<keyword evidence="10" id="KW-1185">Reference proteome</keyword>
<keyword evidence="4" id="KW-0812">Transmembrane</keyword>
<evidence type="ECO:0000256" key="6">
    <source>
        <dbReference type="ARBA" id="ARBA00022989"/>
    </source>
</evidence>
<keyword evidence="3" id="KW-0813">Transport</keyword>
<dbReference type="RefSeq" id="XP_029319964.1">
    <property type="nucleotide sequence ID" value="XM_029464104.1"/>
</dbReference>
<dbReference type="STRING" id="4909.A0A2U9QZN1"/>
<dbReference type="GO" id="GO:0015171">
    <property type="term" value="F:amino acid transmembrane transporter activity"/>
    <property type="evidence" value="ECO:0007669"/>
    <property type="project" value="TreeGrafter"/>
</dbReference>
<dbReference type="KEGG" id="pkz:C5L36_0A10720"/>
<evidence type="ECO:0000256" key="1">
    <source>
        <dbReference type="ARBA" id="ARBA00004141"/>
    </source>
</evidence>
<dbReference type="Pfam" id="PF00324">
    <property type="entry name" value="AA_permease"/>
    <property type="match status" value="1"/>
</dbReference>
<dbReference type="PANTHER" id="PTHR43341">
    <property type="entry name" value="AMINO ACID PERMEASE"/>
    <property type="match status" value="1"/>
</dbReference>
<dbReference type="Proteomes" id="UP000249293">
    <property type="component" value="Chromosome 1"/>
</dbReference>
<evidence type="ECO:0000256" key="4">
    <source>
        <dbReference type="ARBA" id="ARBA00022692"/>
    </source>
</evidence>
<dbReference type="InterPro" id="IPR004841">
    <property type="entry name" value="AA-permease/SLC12A_dom"/>
</dbReference>
<gene>
    <name evidence="9" type="ORF">C5L36_0A10720</name>
</gene>
<evidence type="ECO:0000313" key="9">
    <source>
        <dbReference type="EMBL" id="AWU74487.1"/>
    </source>
</evidence>
<feature type="domain" description="Amino acid permease/ SLC12A" evidence="8">
    <location>
        <begin position="27"/>
        <end position="103"/>
    </location>
</feature>
<organism evidence="9 10">
    <name type="scientific">Pichia kudriavzevii</name>
    <name type="common">Yeast</name>
    <name type="synonym">Issatchenkia orientalis</name>
    <dbReference type="NCBI Taxonomy" id="4909"/>
    <lineage>
        <taxon>Eukaryota</taxon>
        <taxon>Fungi</taxon>
        <taxon>Dikarya</taxon>
        <taxon>Ascomycota</taxon>
        <taxon>Saccharomycotina</taxon>
        <taxon>Pichiomycetes</taxon>
        <taxon>Pichiales</taxon>
        <taxon>Pichiaceae</taxon>
        <taxon>Pichia</taxon>
    </lineage>
</organism>
<dbReference type="EMBL" id="CP028773">
    <property type="protein sequence ID" value="AWU74487.1"/>
    <property type="molecule type" value="Genomic_DNA"/>
</dbReference>
<keyword evidence="7" id="KW-0472">Membrane</keyword>
<dbReference type="Gene3D" id="1.20.1740.10">
    <property type="entry name" value="Amino acid/polyamine transporter I"/>
    <property type="match status" value="1"/>
</dbReference>
<accession>A0A2U9QZN1</accession>
<dbReference type="GeneID" id="40382197"/>
<sequence>MVRKIADFGFERIRRSGLQQNLKNRQIQMIAIGGSIGTGLFVGSGTALDLSGPGSFILCDSLASTTILISIQALSELMVTLPASRSFLSLNTRFTSSACAFCVS</sequence>
<dbReference type="GO" id="GO:0016020">
    <property type="term" value="C:membrane"/>
    <property type="evidence" value="ECO:0007669"/>
    <property type="project" value="UniProtKB-SubCell"/>
</dbReference>
<evidence type="ECO:0000313" key="10">
    <source>
        <dbReference type="Proteomes" id="UP000249293"/>
    </source>
</evidence>
<name>A0A2U9QZN1_PICKU</name>
<evidence type="ECO:0000256" key="5">
    <source>
        <dbReference type="ARBA" id="ARBA00022970"/>
    </source>
</evidence>
<evidence type="ECO:0000256" key="2">
    <source>
        <dbReference type="ARBA" id="ARBA00006983"/>
    </source>
</evidence>
<comment type="subcellular location">
    <subcellularLocation>
        <location evidence="1">Membrane</location>
        <topology evidence="1">Multi-pass membrane protein</topology>
    </subcellularLocation>
</comment>
<dbReference type="VEuPathDB" id="FungiDB:C5L36_0A10720"/>
<keyword evidence="6" id="KW-1133">Transmembrane helix</keyword>
<dbReference type="OrthoDB" id="5413484at2759"/>